<keyword evidence="2" id="KW-1185">Reference proteome</keyword>
<gene>
    <name evidence="1" type="ORF">HNR02_004689</name>
</gene>
<reference evidence="1 2" key="1">
    <citation type="submission" date="2020-07" db="EMBL/GenBank/DDBJ databases">
        <title>Sequencing the genomes of 1000 actinobacteria strains.</title>
        <authorList>
            <person name="Klenk H.-P."/>
        </authorList>
    </citation>
    <scope>NUCLEOTIDE SEQUENCE [LARGE SCALE GENOMIC DNA]</scope>
    <source>
        <strain evidence="1 2">DSM 104006</strain>
    </source>
</reference>
<comment type="caution">
    <text evidence="1">The sequence shown here is derived from an EMBL/GenBank/DDBJ whole genome shotgun (WGS) entry which is preliminary data.</text>
</comment>
<dbReference type="EMBL" id="JACCFK010000001">
    <property type="protein sequence ID" value="NYI91366.1"/>
    <property type="molecule type" value="Genomic_DNA"/>
</dbReference>
<evidence type="ECO:0000313" key="1">
    <source>
        <dbReference type="EMBL" id="NYI91366.1"/>
    </source>
</evidence>
<evidence type="ECO:0000313" key="2">
    <source>
        <dbReference type="Proteomes" id="UP000549616"/>
    </source>
</evidence>
<organism evidence="1 2">
    <name type="scientific">Amycolatopsis endophytica</name>
    <dbReference type="NCBI Taxonomy" id="860233"/>
    <lineage>
        <taxon>Bacteria</taxon>
        <taxon>Bacillati</taxon>
        <taxon>Actinomycetota</taxon>
        <taxon>Actinomycetes</taxon>
        <taxon>Pseudonocardiales</taxon>
        <taxon>Pseudonocardiaceae</taxon>
        <taxon>Amycolatopsis</taxon>
    </lineage>
</organism>
<accession>A0A853BAC8</accession>
<protein>
    <submittedName>
        <fullName evidence="1">Uncharacterized protein</fullName>
    </submittedName>
</protein>
<proteinExistence type="predicted"/>
<dbReference type="Proteomes" id="UP000549616">
    <property type="component" value="Unassembled WGS sequence"/>
</dbReference>
<dbReference type="AlphaFoldDB" id="A0A853BAC8"/>
<name>A0A853BAC8_9PSEU</name>
<sequence length="106" mass="11138">MSDHEASRGIAAMPEIVLNTAADPGQVKAWLTDVVGVRPEEVRCHVDRPRVELEWPSGQAELRAETSGAGASVVHLRLSATASSAELARAALDALAVQVGQNFNPG</sequence>
<dbReference type="RefSeq" id="WP_179775262.1">
    <property type="nucleotide sequence ID" value="NZ_JACCFK010000001.1"/>
</dbReference>